<comment type="catalytic activity">
    <reaction evidence="9">
        <text>(7R,8S)-7,8-diammoniononanoate + CO2 + ATP = (4R,5S)-dethiobiotin + ADP + phosphate + 3 H(+)</text>
        <dbReference type="Rhea" id="RHEA:15805"/>
        <dbReference type="ChEBI" id="CHEBI:15378"/>
        <dbReference type="ChEBI" id="CHEBI:16526"/>
        <dbReference type="ChEBI" id="CHEBI:30616"/>
        <dbReference type="ChEBI" id="CHEBI:43474"/>
        <dbReference type="ChEBI" id="CHEBI:149469"/>
        <dbReference type="ChEBI" id="CHEBI:149473"/>
        <dbReference type="ChEBI" id="CHEBI:456216"/>
        <dbReference type="EC" id="6.3.3.3"/>
    </reaction>
</comment>
<evidence type="ECO:0000256" key="9">
    <source>
        <dbReference type="HAMAP-Rule" id="MF_00336"/>
    </source>
</evidence>
<dbReference type="AlphaFoldDB" id="A0A1V1PHK3"/>
<evidence type="ECO:0000256" key="1">
    <source>
        <dbReference type="ARBA" id="ARBA00022490"/>
    </source>
</evidence>
<dbReference type="EC" id="6.3.3.3" evidence="9"/>
<evidence type="ECO:0000256" key="7">
    <source>
        <dbReference type="ARBA" id="ARBA00022842"/>
    </source>
</evidence>
<dbReference type="PIRSF" id="PIRSF006755">
    <property type="entry name" value="DTB_synth"/>
    <property type="match status" value="1"/>
</dbReference>
<dbReference type="CDD" id="cd03109">
    <property type="entry name" value="DTBS"/>
    <property type="match status" value="1"/>
</dbReference>
<dbReference type="SUPFAM" id="SSF52540">
    <property type="entry name" value="P-loop containing nucleoside triphosphate hydrolases"/>
    <property type="match status" value="1"/>
</dbReference>
<dbReference type="Proteomes" id="UP000189670">
    <property type="component" value="Unassembled WGS sequence"/>
</dbReference>
<dbReference type="Gene3D" id="3.40.50.300">
    <property type="entry name" value="P-loop containing nucleotide triphosphate hydrolases"/>
    <property type="match status" value="1"/>
</dbReference>
<comment type="subunit">
    <text evidence="9">Homodimer.</text>
</comment>
<keyword evidence="5 9" id="KW-0093">Biotin biosynthesis</keyword>
<dbReference type="PANTHER" id="PTHR43210">
    <property type="entry name" value="DETHIOBIOTIN SYNTHETASE"/>
    <property type="match status" value="1"/>
</dbReference>
<evidence type="ECO:0000313" key="10">
    <source>
        <dbReference type="EMBL" id="ETR74223.1"/>
    </source>
</evidence>
<reference evidence="11" key="1">
    <citation type="submission" date="2012-11" db="EMBL/GenBank/DDBJ databases">
        <authorList>
            <person name="Lucero-Rivera Y.E."/>
            <person name="Tovar-Ramirez D."/>
        </authorList>
    </citation>
    <scope>NUCLEOTIDE SEQUENCE [LARGE SCALE GENOMIC DNA]</scope>
    <source>
        <strain evidence="11">Araruama</strain>
    </source>
</reference>
<feature type="binding site" evidence="9">
    <location>
        <position position="21"/>
    </location>
    <ligand>
        <name>Mg(2+)</name>
        <dbReference type="ChEBI" id="CHEBI:18420"/>
    </ligand>
</feature>
<dbReference type="GO" id="GO:0009102">
    <property type="term" value="P:biotin biosynthetic process"/>
    <property type="evidence" value="ECO:0007669"/>
    <property type="project" value="UniProtKB-UniRule"/>
</dbReference>
<feature type="active site" evidence="9">
    <location>
        <position position="42"/>
    </location>
</feature>
<keyword evidence="7 9" id="KW-0460">Magnesium</keyword>
<accession>A0A1V1PHK3</accession>
<dbReference type="NCBIfam" id="TIGR00347">
    <property type="entry name" value="bioD"/>
    <property type="match status" value="1"/>
</dbReference>
<evidence type="ECO:0000256" key="4">
    <source>
        <dbReference type="ARBA" id="ARBA00022741"/>
    </source>
</evidence>
<gene>
    <name evidence="9 10" type="primary">bioD</name>
    <name evidence="10" type="ORF">OMM_00373</name>
</gene>
<feature type="binding site" evidence="9">
    <location>
        <position position="57"/>
    </location>
    <ligand>
        <name>ATP</name>
        <dbReference type="ChEBI" id="CHEBI:30616"/>
    </ligand>
</feature>
<feature type="binding site" evidence="9">
    <location>
        <position position="57"/>
    </location>
    <ligand>
        <name>Mg(2+)</name>
        <dbReference type="ChEBI" id="CHEBI:18420"/>
    </ligand>
</feature>
<comment type="caution">
    <text evidence="10">The sequence shown here is derived from an EMBL/GenBank/DDBJ whole genome shotgun (WGS) entry which is preliminary data.</text>
</comment>
<sequence length="234" mass="26166">MKQVKTNNYTIVGTDTHVGKTVVALVLMKYLCKKGYHPLYLKPLQTGCLTTEETDSDARFVYSHLPELKNESLADNVIHCFHPAKSPWFAARDQNTDINSHDLIDEIHTRNDHSRPCVIEAAGGLMVPINQKTLFIDLLPQIESQTILVARAGLGTINHSLLSIEALLNRKIIPAGIVLSNATSVSDTMVKENIEAIKAFSDVYVLGVLERIDTFDHIPDHYMAIFDKGDHYEE</sequence>
<dbReference type="UniPathway" id="UPA00078">
    <property type="reaction ID" value="UER00161"/>
</dbReference>
<comment type="cofactor">
    <cofactor evidence="9">
        <name>Mg(2+)</name>
        <dbReference type="ChEBI" id="CHEBI:18420"/>
    </cofactor>
</comment>
<comment type="caution">
    <text evidence="9">Lacks conserved residue(s) required for the propagation of feature annotation.</text>
</comment>
<protein>
    <recommendedName>
        <fullName evidence="9">ATP-dependent dethiobiotin synthetase BioD</fullName>
        <ecNumber evidence="9">6.3.3.3</ecNumber>
    </recommendedName>
    <alternativeName>
        <fullName evidence="9">DTB synthetase</fullName>
        <shortName evidence="9">DTBS</shortName>
    </alternativeName>
    <alternativeName>
        <fullName evidence="9">Dethiobiotin synthase</fullName>
    </alternativeName>
</protein>
<comment type="similarity">
    <text evidence="9">Belongs to the dethiobiotin synthetase family.</text>
</comment>
<dbReference type="GO" id="GO:0004141">
    <property type="term" value="F:dethiobiotin synthase activity"/>
    <property type="evidence" value="ECO:0007669"/>
    <property type="project" value="UniProtKB-UniRule"/>
</dbReference>
<comment type="subcellular location">
    <subcellularLocation>
        <location evidence="9">Cytoplasm</location>
    </subcellularLocation>
</comment>
<organism evidence="10 11">
    <name type="scientific">Candidatus Magnetoglobus multicellularis str. Araruama</name>
    <dbReference type="NCBI Taxonomy" id="890399"/>
    <lineage>
        <taxon>Bacteria</taxon>
        <taxon>Pseudomonadati</taxon>
        <taxon>Thermodesulfobacteriota</taxon>
        <taxon>Desulfobacteria</taxon>
        <taxon>Desulfobacterales</taxon>
        <taxon>Desulfobacteraceae</taxon>
        <taxon>Candidatus Magnetoglobus</taxon>
    </lineage>
</organism>
<comment type="pathway">
    <text evidence="9">Cofactor biosynthesis; biotin biosynthesis; biotin from 7,8-diaminononanoate: step 1/2.</text>
</comment>
<dbReference type="EMBL" id="ATBP01000016">
    <property type="protein sequence ID" value="ETR74223.1"/>
    <property type="molecule type" value="Genomic_DNA"/>
</dbReference>
<evidence type="ECO:0000256" key="5">
    <source>
        <dbReference type="ARBA" id="ARBA00022756"/>
    </source>
</evidence>
<evidence type="ECO:0000256" key="8">
    <source>
        <dbReference type="ARBA" id="ARBA00047386"/>
    </source>
</evidence>
<dbReference type="InterPro" id="IPR004472">
    <property type="entry name" value="DTB_synth_BioD"/>
</dbReference>
<dbReference type="Pfam" id="PF13500">
    <property type="entry name" value="AAA_26"/>
    <property type="match status" value="1"/>
</dbReference>
<dbReference type="GO" id="GO:0005829">
    <property type="term" value="C:cytosol"/>
    <property type="evidence" value="ECO:0007669"/>
    <property type="project" value="TreeGrafter"/>
</dbReference>
<evidence type="ECO:0000256" key="2">
    <source>
        <dbReference type="ARBA" id="ARBA00022598"/>
    </source>
</evidence>
<feature type="binding site" evidence="9">
    <location>
        <begin position="180"/>
        <end position="181"/>
    </location>
    <ligand>
        <name>ATP</name>
        <dbReference type="ChEBI" id="CHEBI:30616"/>
    </ligand>
</feature>
<dbReference type="PANTHER" id="PTHR43210:SF2">
    <property type="entry name" value="ATP-DEPENDENT DETHIOBIOTIN SYNTHETASE BIOD 2"/>
    <property type="match status" value="1"/>
</dbReference>
<feature type="binding site" evidence="9">
    <location>
        <position position="46"/>
    </location>
    <ligand>
        <name>substrate</name>
    </ligand>
</feature>
<evidence type="ECO:0000313" key="11">
    <source>
        <dbReference type="Proteomes" id="UP000189670"/>
    </source>
</evidence>
<feature type="binding site" evidence="9">
    <location>
        <position position="120"/>
    </location>
    <ligand>
        <name>Mg(2+)</name>
        <dbReference type="ChEBI" id="CHEBI:18420"/>
    </ligand>
</feature>
<dbReference type="GO" id="GO:0005524">
    <property type="term" value="F:ATP binding"/>
    <property type="evidence" value="ECO:0007669"/>
    <property type="project" value="UniProtKB-UniRule"/>
</dbReference>
<dbReference type="HAMAP" id="MF_00336">
    <property type="entry name" value="BioD"/>
    <property type="match status" value="1"/>
</dbReference>
<keyword evidence="4 9" id="KW-0547">Nucleotide-binding</keyword>
<dbReference type="InterPro" id="IPR027417">
    <property type="entry name" value="P-loop_NTPase"/>
</dbReference>
<evidence type="ECO:0000256" key="3">
    <source>
        <dbReference type="ARBA" id="ARBA00022723"/>
    </source>
</evidence>
<name>A0A1V1PHK3_9BACT</name>
<comment type="catalytic activity">
    <reaction evidence="8">
        <text>(7R,8S)-8-amino-7-(carboxyamino)nonanoate + ATP = (4R,5S)-dethiobiotin + ADP + phosphate + H(+)</text>
        <dbReference type="Rhea" id="RHEA:63684"/>
        <dbReference type="ChEBI" id="CHEBI:15378"/>
        <dbReference type="ChEBI" id="CHEBI:30616"/>
        <dbReference type="ChEBI" id="CHEBI:43474"/>
        <dbReference type="ChEBI" id="CHEBI:149470"/>
        <dbReference type="ChEBI" id="CHEBI:149473"/>
        <dbReference type="ChEBI" id="CHEBI:456216"/>
    </reaction>
</comment>
<proteinExistence type="inferred from homology"/>
<feature type="binding site" evidence="9">
    <location>
        <begin position="120"/>
        <end position="123"/>
    </location>
    <ligand>
        <name>ATP</name>
        <dbReference type="ChEBI" id="CHEBI:30616"/>
    </ligand>
</feature>
<dbReference type="GO" id="GO:0000287">
    <property type="term" value="F:magnesium ion binding"/>
    <property type="evidence" value="ECO:0007669"/>
    <property type="project" value="UniProtKB-UniRule"/>
</dbReference>
<keyword evidence="1 9" id="KW-0963">Cytoplasm</keyword>
<keyword evidence="2 9" id="KW-0436">Ligase</keyword>
<comment type="function">
    <text evidence="9">Catalyzes a mechanistically unusual reaction, the ATP-dependent insertion of CO2 between the N7 and N8 nitrogen atoms of 7,8-diaminopelargonic acid (DAPA, also called 7,8-diammoniononanoate) to form a ureido ring.</text>
</comment>
<keyword evidence="6 9" id="KW-0067">ATP-binding</keyword>
<keyword evidence="3 9" id="KW-0479">Metal-binding</keyword>
<evidence type="ECO:0000256" key="6">
    <source>
        <dbReference type="ARBA" id="ARBA00022840"/>
    </source>
</evidence>